<sequence>MNSGWTSASGPLTSARLWNTAAPITQAGRRISSPRSRTPVRRLVDAALRWNAVPTALLAAPATANNAASPITTLS</sequence>
<reference evidence="1 2" key="1">
    <citation type="submission" date="2021-03" db="EMBL/GenBank/DDBJ databases">
        <title>Genomic Encyclopedia of Type Strains, Phase IV (KMG-IV): sequencing the most valuable type-strain genomes for metagenomic binning, comparative biology and taxonomic classification.</title>
        <authorList>
            <person name="Goeker M."/>
        </authorList>
    </citation>
    <scope>NUCLEOTIDE SEQUENCE [LARGE SCALE GENOMIC DNA]</scope>
    <source>
        <strain evidence="1 2">DSM 40499</strain>
    </source>
</reference>
<proteinExistence type="predicted"/>
<gene>
    <name evidence="1" type="ORF">J2Z21_000085</name>
</gene>
<dbReference type="EMBL" id="JAGGLP010000001">
    <property type="protein sequence ID" value="MBP2047163.1"/>
    <property type="molecule type" value="Genomic_DNA"/>
</dbReference>
<evidence type="ECO:0008006" key="3">
    <source>
        <dbReference type="Google" id="ProtNLM"/>
    </source>
</evidence>
<evidence type="ECO:0000313" key="2">
    <source>
        <dbReference type="Proteomes" id="UP001519309"/>
    </source>
</evidence>
<dbReference type="Proteomes" id="UP001519309">
    <property type="component" value="Unassembled WGS sequence"/>
</dbReference>
<protein>
    <recommendedName>
        <fullName evidence="3">Transposase</fullName>
    </recommendedName>
</protein>
<name>A0ABS4LIE5_9ACTN</name>
<organism evidence="1 2">
    <name type="scientific">Streptomyces griseochromogenes</name>
    <dbReference type="NCBI Taxonomy" id="68214"/>
    <lineage>
        <taxon>Bacteria</taxon>
        <taxon>Bacillati</taxon>
        <taxon>Actinomycetota</taxon>
        <taxon>Actinomycetes</taxon>
        <taxon>Kitasatosporales</taxon>
        <taxon>Streptomycetaceae</taxon>
        <taxon>Streptomyces</taxon>
    </lineage>
</organism>
<accession>A0ABS4LIE5</accession>
<comment type="caution">
    <text evidence="1">The sequence shown here is derived from an EMBL/GenBank/DDBJ whole genome shotgun (WGS) entry which is preliminary data.</text>
</comment>
<keyword evidence="2" id="KW-1185">Reference proteome</keyword>
<evidence type="ECO:0000313" key="1">
    <source>
        <dbReference type="EMBL" id="MBP2047163.1"/>
    </source>
</evidence>